<accession>A0A2N1P302</accession>
<gene>
    <name evidence="1" type="ORF">RhiirC2_724465</name>
</gene>
<evidence type="ECO:0000313" key="2">
    <source>
        <dbReference type="Proteomes" id="UP000233469"/>
    </source>
</evidence>
<sequence length="53" mass="6096">MQRLEPWGLAQKYLFSCTHCRKSLKRNFARKYVSSAGIPLVENVNKRPEGSSL</sequence>
<comment type="caution">
    <text evidence="1">The sequence shown here is derived from an EMBL/GenBank/DDBJ whole genome shotgun (WGS) entry which is preliminary data.</text>
</comment>
<dbReference type="Proteomes" id="UP000233469">
    <property type="component" value="Unassembled WGS sequence"/>
</dbReference>
<dbReference type="AlphaFoldDB" id="A0A2N1P302"/>
<organism evidence="1 2">
    <name type="scientific">Rhizophagus irregularis</name>
    <dbReference type="NCBI Taxonomy" id="588596"/>
    <lineage>
        <taxon>Eukaryota</taxon>
        <taxon>Fungi</taxon>
        <taxon>Fungi incertae sedis</taxon>
        <taxon>Mucoromycota</taxon>
        <taxon>Glomeromycotina</taxon>
        <taxon>Glomeromycetes</taxon>
        <taxon>Glomerales</taxon>
        <taxon>Glomeraceae</taxon>
        <taxon>Rhizophagus</taxon>
    </lineage>
</organism>
<reference evidence="1 2" key="1">
    <citation type="submission" date="2016-04" db="EMBL/GenBank/DDBJ databases">
        <title>Genome analyses suggest a sexual origin of heterokaryosis in a supposedly ancient asexual fungus.</title>
        <authorList>
            <person name="Ropars J."/>
            <person name="Sedzielewska K."/>
            <person name="Noel J."/>
            <person name="Charron P."/>
            <person name="Farinelli L."/>
            <person name="Marton T."/>
            <person name="Kruger M."/>
            <person name="Pelin A."/>
            <person name="Brachmann A."/>
            <person name="Corradi N."/>
        </authorList>
    </citation>
    <scope>NUCLEOTIDE SEQUENCE [LARGE SCALE GENOMIC DNA]</scope>
    <source>
        <strain evidence="1 2">C2</strain>
    </source>
</reference>
<feature type="non-terminal residue" evidence="1">
    <location>
        <position position="53"/>
    </location>
</feature>
<name>A0A2N1P302_9GLOM</name>
<reference evidence="1 2" key="2">
    <citation type="submission" date="2017-10" db="EMBL/GenBank/DDBJ databases">
        <title>Extensive intraspecific genome diversity in a model arbuscular mycorrhizal fungus.</title>
        <authorList>
            <person name="Chen E.C.H."/>
            <person name="Morin E."/>
            <person name="Baudet D."/>
            <person name="Noel J."/>
            <person name="Ndikumana S."/>
            <person name="Charron P."/>
            <person name="St-Onge C."/>
            <person name="Giorgi J."/>
            <person name="Grigoriev I.V."/>
            <person name="Roux C."/>
            <person name="Martin F.M."/>
            <person name="Corradi N."/>
        </authorList>
    </citation>
    <scope>NUCLEOTIDE SEQUENCE [LARGE SCALE GENOMIC DNA]</scope>
    <source>
        <strain evidence="1 2">C2</strain>
    </source>
</reference>
<evidence type="ECO:0000313" key="1">
    <source>
        <dbReference type="EMBL" id="PKK80455.1"/>
    </source>
</evidence>
<dbReference type="EMBL" id="LLXL01000014">
    <property type="protein sequence ID" value="PKK80455.1"/>
    <property type="molecule type" value="Genomic_DNA"/>
</dbReference>
<protein>
    <submittedName>
        <fullName evidence="1">Uncharacterized protein</fullName>
    </submittedName>
</protein>
<proteinExistence type="predicted"/>
<dbReference type="VEuPathDB" id="FungiDB:RhiirA1_407484"/>